<sequence>MVKIQNVMGDVKIGRQGEVVYQRKYGEQIRSVAAPKRAIVSEAQEKHRQLYRDALAWRKQLSRQNKRYLEGYCIANGVIDSYGIPLAWSRFALRLHLQKIKFVPALTTTELVEGEAVDQQYTTGDATSYYLHDTVWITQTFTPAITGKLTKLNIKMSRNYDPGDFVIQINTTNENGYPTDNVLCSKDFYSEPITEEEPGDWYYYTFDPLPSLTEEVVYAIIMHGKPGGTNPQLYWRQDATAPQYFRGCAYTSVNSGGTWTRRLYNDCMFQTYMLVPGEKITYGTLHVRHPALLTVVQKRGEQLVKGYDTLSSLDEEYLTGQVGLDVEKGDIIEVTTLPGVSYRYEV</sequence>
<name>X1FDI7_9ZZZZ</name>
<reference evidence="1" key="1">
    <citation type="journal article" date="2014" name="Front. Microbiol.">
        <title>High frequency of phylogenetically diverse reductive dehalogenase-homologous genes in deep subseafloor sedimentary metagenomes.</title>
        <authorList>
            <person name="Kawai M."/>
            <person name="Futagami T."/>
            <person name="Toyoda A."/>
            <person name="Takaki Y."/>
            <person name="Nishi S."/>
            <person name="Hori S."/>
            <person name="Arai W."/>
            <person name="Tsubouchi T."/>
            <person name="Morono Y."/>
            <person name="Uchiyama I."/>
            <person name="Ito T."/>
            <person name="Fujiyama A."/>
            <person name="Inagaki F."/>
            <person name="Takami H."/>
        </authorList>
    </citation>
    <scope>NUCLEOTIDE SEQUENCE</scope>
    <source>
        <strain evidence="1">Expedition CK06-06</strain>
    </source>
</reference>
<protein>
    <submittedName>
        <fullName evidence="1">Uncharacterized protein</fullName>
    </submittedName>
</protein>
<comment type="caution">
    <text evidence="1">The sequence shown here is derived from an EMBL/GenBank/DDBJ whole genome shotgun (WGS) entry which is preliminary data.</text>
</comment>
<proteinExistence type="predicted"/>
<accession>X1FDI7</accession>
<dbReference type="AlphaFoldDB" id="X1FDI7"/>
<gene>
    <name evidence="1" type="ORF">S03H2_03470</name>
</gene>
<organism evidence="1">
    <name type="scientific">marine sediment metagenome</name>
    <dbReference type="NCBI Taxonomy" id="412755"/>
    <lineage>
        <taxon>unclassified sequences</taxon>
        <taxon>metagenomes</taxon>
        <taxon>ecological metagenomes</taxon>
    </lineage>
</organism>
<evidence type="ECO:0000313" key="1">
    <source>
        <dbReference type="EMBL" id="GAH30600.1"/>
    </source>
</evidence>
<dbReference type="EMBL" id="BARU01001283">
    <property type="protein sequence ID" value="GAH30600.1"/>
    <property type="molecule type" value="Genomic_DNA"/>
</dbReference>